<evidence type="ECO:0000259" key="3">
    <source>
        <dbReference type="Pfam" id="PF13478"/>
    </source>
</evidence>
<feature type="region of interest" description="Disordered" evidence="1">
    <location>
        <begin position="365"/>
        <end position="397"/>
    </location>
</feature>
<proteinExistence type="predicted"/>
<dbReference type="Gene3D" id="3.40.50.720">
    <property type="entry name" value="NAD(P)-binding Rossmann-like Domain"/>
    <property type="match status" value="1"/>
</dbReference>
<dbReference type="InterPro" id="IPR003777">
    <property type="entry name" value="XdhC_CoxI"/>
</dbReference>
<evidence type="ECO:0000313" key="5">
    <source>
        <dbReference type="Proteomes" id="UP000293568"/>
    </source>
</evidence>
<dbReference type="Pfam" id="PF13478">
    <property type="entry name" value="XdhC_C"/>
    <property type="match status" value="1"/>
</dbReference>
<feature type="domain" description="XdhC Rossmann" evidence="3">
    <location>
        <begin position="206"/>
        <end position="339"/>
    </location>
</feature>
<dbReference type="EMBL" id="CP035492">
    <property type="protein sequence ID" value="QAY65713.1"/>
    <property type="molecule type" value="Genomic_DNA"/>
</dbReference>
<dbReference type="OrthoDB" id="9773039at2"/>
<dbReference type="PANTHER" id="PTHR30388:SF6">
    <property type="entry name" value="XANTHINE DEHYDROGENASE SUBUNIT A-RELATED"/>
    <property type="match status" value="1"/>
</dbReference>
<dbReference type="RefSeq" id="WP_129438536.1">
    <property type="nucleotide sequence ID" value="NZ_CP035492.1"/>
</dbReference>
<keyword evidence="5" id="KW-1185">Reference proteome</keyword>
<reference evidence="4 5" key="1">
    <citation type="submission" date="2019-01" db="EMBL/GenBank/DDBJ databases">
        <title>Genome sequencing of strain FW100M-2.</title>
        <authorList>
            <person name="Heo J."/>
            <person name="Kim S.-J."/>
            <person name="Kim J.-S."/>
            <person name="Hong S.-B."/>
            <person name="Kwon S.-W."/>
        </authorList>
    </citation>
    <scope>NUCLEOTIDE SEQUENCE [LARGE SCALE GENOMIC DNA]</scope>
    <source>
        <strain evidence="4 5">FW100M-2</strain>
    </source>
</reference>
<evidence type="ECO:0000256" key="1">
    <source>
        <dbReference type="SAM" id="MobiDB-lite"/>
    </source>
</evidence>
<sequence length="397" mass="42642">MDMHRLLQELERTSQPGVLATIIGVAGHAYRKQGSAMLLLADGSKRGSISPGCLENDLQARVPELLDAGLPYKIRYNMQPEEDAVWGETVGCGGVIDILLEPLQEPLPVLLKDAKQRLDCGDIVRLSRTIGEAGIRYRLSSLPADGTPMAAVYAERKAEQSLQPHGGENLLQGEGEEEPAMSLDHSSAVAETETVVTLDWRPQPRLIMFGAGDDAIPVHRLAALSGFRVTVVDWRPSLVTEERFPDAERITAGLYTDAAVIIKPSDFVLICSHQLERDRLFIQTALEAGVSYIGVVGSRKRIAMLFGDGKLPSAVHAPVGLPIGADGPSEIAVSIAAELISVYRASQAAWRKEANGREIVRHLFGGRSKPEDGEAEAELGAGGRRDAGQFGASCSLG</sequence>
<dbReference type="AlphaFoldDB" id="A0A4P6EUD0"/>
<evidence type="ECO:0000259" key="2">
    <source>
        <dbReference type="Pfam" id="PF02625"/>
    </source>
</evidence>
<dbReference type="Pfam" id="PF02625">
    <property type="entry name" value="XdhC_CoxI"/>
    <property type="match status" value="1"/>
</dbReference>
<dbReference type="Proteomes" id="UP000293568">
    <property type="component" value="Chromosome"/>
</dbReference>
<protein>
    <submittedName>
        <fullName evidence="4">XdhC/CoxI family protein</fullName>
    </submittedName>
</protein>
<gene>
    <name evidence="4" type="ORF">ET464_04260</name>
</gene>
<dbReference type="InterPro" id="IPR027051">
    <property type="entry name" value="XdhC_Rossmann_dom"/>
</dbReference>
<evidence type="ECO:0000313" key="4">
    <source>
        <dbReference type="EMBL" id="QAY65713.1"/>
    </source>
</evidence>
<organism evidence="4 5">
    <name type="scientific">Paenibacillus protaetiae</name>
    <dbReference type="NCBI Taxonomy" id="2509456"/>
    <lineage>
        <taxon>Bacteria</taxon>
        <taxon>Bacillati</taxon>
        <taxon>Bacillota</taxon>
        <taxon>Bacilli</taxon>
        <taxon>Bacillales</taxon>
        <taxon>Paenibacillaceae</taxon>
        <taxon>Paenibacillus</taxon>
    </lineage>
</organism>
<accession>A0A4P6EUD0</accession>
<dbReference type="InterPro" id="IPR052698">
    <property type="entry name" value="MoCofactor_Util/Proc"/>
</dbReference>
<name>A0A4P6EUD0_9BACL</name>
<dbReference type="KEGG" id="pprt:ET464_04260"/>
<feature type="region of interest" description="Disordered" evidence="1">
    <location>
        <begin position="161"/>
        <end position="180"/>
    </location>
</feature>
<feature type="domain" description="XdhC- CoxI" evidence="2">
    <location>
        <begin position="12"/>
        <end position="76"/>
    </location>
</feature>
<dbReference type="PANTHER" id="PTHR30388">
    <property type="entry name" value="ALDEHYDE OXIDOREDUCTASE MOLYBDENUM COFACTOR ASSEMBLY PROTEIN"/>
    <property type="match status" value="1"/>
</dbReference>